<dbReference type="SUPFAM" id="SSF49562">
    <property type="entry name" value="C2 domain (Calcium/lipid-binding domain, CaLB)"/>
    <property type="match status" value="2"/>
</dbReference>
<evidence type="ECO:0000256" key="15">
    <source>
        <dbReference type="ARBA" id="ARBA00058857"/>
    </source>
</evidence>
<dbReference type="GO" id="GO:0005737">
    <property type="term" value="C:cytoplasm"/>
    <property type="evidence" value="ECO:0007669"/>
    <property type="project" value="UniProtKB-SubCell"/>
</dbReference>
<dbReference type="Gene3D" id="2.60.40.150">
    <property type="entry name" value="C2 domain"/>
    <property type="match status" value="2"/>
</dbReference>
<dbReference type="GO" id="GO:0032991">
    <property type="term" value="C:protein-containing complex"/>
    <property type="evidence" value="ECO:0007669"/>
    <property type="project" value="UniProtKB-ARBA"/>
</dbReference>
<dbReference type="FunFam" id="2.60.40.150:FF:000099">
    <property type="entry name" value="Copine 3"/>
    <property type="match status" value="1"/>
</dbReference>
<dbReference type="PANTHER" id="PTHR10857">
    <property type="entry name" value="COPINE"/>
    <property type="match status" value="1"/>
</dbReference>
<keyword evidence="9" id="KW-0479">Metal-binding</keyword>
<keyword evidence="13" id="KW-0472">Membrane</keyword>
<dbReference type="SUPFAM" id="SSF53300">
    <property type="entry name" value="vWA-like"/>
    <property type="match status" value="1"/>
</dbReference>
<dbReference type="CDD" id="cd04047">
    <property type="entry name" value="C2B_Copine"/>
    <property type="match status" value="1"/>
</dbReference>
<organism evidence="20 21">
    <name type="scientific">Polyplax serrata</name>
    <name type="common">Common mouse louse</name>
    <dbReference type="NCBI Taxonomy" id="468196"/>
    <lineage>
        <taxon>Eukaryota</taxon>
        <taxon>Metazoa</taxon>
        <taxon>Ecdysozoa</taxon>
        <taxon>Arthropoda</taxon>
        <taxon>Hexapoda</taxon>
        <taxon>Insecta</taxon>
        <taxon>Pterygota</taxon>
        <taxon>Neoptera</taxon>
        <taxon>Paraneoptera</taxon>
        <taxon>Psocodea</taxon>
        <taxon>Troctomorpha</taxon>
        <taxon>Phthiraptera</taxon>
        <taxon>Anoplura</taxon>
        <taxon>Polyplacidae</taxon>
        <taxon>Polyplax</taxon>
    </lineage>
</organism>
<evidence type="ECO:0000256" key="11">
    <source>
        <dbReference type="ARBA" id="ARBA00022837"/>
    </source>
</evidence>
<dbReference type="AlphaFoldDB" id="A0AAN8Q6L0"/>
<evidence type="ECO:0000256" key="10">
    <source>
        <dbReference type="ARBA" id="ARBA00022737"/>
    </source>
</evidence>
<dbReference type="EMBL" id="JAWJWE010000003">
    <property type="protein sequence ID" value="KAK6639643.1"/>
    <property type="molecule type" value="Genomic_DNA"/>
</dbReference>
<feature type="domain" description="C2" evidence="19">
    <location>
        <begin position="116"/>
        <end position="259"/>
    </location>
</feature>
<dbReference type="Pfam" id="PF07002">
    <property type="entry name" value="Copine"/>
    <property type="match status" value="1"/>
</dbReference>
<dbReference type="PANTHER" id="PTHR10857:SF106">
    <property type="entry name" value="C2 DOMAIN-CONTAINING PROTEIN"/>
    <property type="match status" value="1"/>
</dbReference>
<dbReference type="CDD" id="cd04048">
    <property type="entry name" value="C2A_Copine"/>
    <property type="match status" value="1"/>
</dbReference>
<evidence type="ECO:0000256" key="14">
    <source>
        <dbReference type="ARBA" id="ARBA00023242"/>
    </source>
</evidence>
<evidence type="ECO:0000256" key="8">
    <source>
        <dbReference type="ARBA" id="ARBA00022553"/>
    </source>
</evidence>
<dbReference type="GO" id="GO:0005634">
    <property type="term" value="C:nucleus"/>
    <property type="evidence" value="ECO:0007669"/>
    <property type="project" value="UniProtKB-SubCell"/>
</dbReference>
<evidence type="ECO:0000313" key="21">
    <source>
        <dbReference type="Proteomes" id="UP001372834"/>
    </source>
</evidence>
<reference evidence="20 21" key="1">
    <citation type="submission" date="2023-10" db="EMBL/GenBank/DDBJ databases">
        <title>Genomes of two closely related lineages of the louse Polyplax serrata with different host specificities.</title>
        <authorList>
            <person name="Martinu J."/>
            <person name="Tarabai H."/>
            <person name="Stefka J."/>
            <person name="Hypsa V."/>
        </authorList>
    </citation>
    <scope>NUCLEOTIDE SEQUENCE [LARGE SCALE GENOMIC DNA]</scope>
    <source>
        <strain evidence="20">HR10_N</strain>
    </source>
</reference>
<name>A0AAN8Q6L0_POLSC</name>
<evidence type="ECO:0000256" key="16">
    <source>
        <dbReference type="ARBA" id="ARBA00065466"/>
    </source>
</evidence>
<keyword evidence="10" id="KW-0677">Repeat</keyword>
<keyword evidence="6" id="KW-1003">Cell membrane</keyword>
<evidence type="ECO:0000259" key="19">
    <source>
        <dbReference type="PROSITE" id="PS50004"/>
    </source>
</evidence>
<protein>
    <recommendedName>
        <fullName evidence="17">Copine-3</fullName>
    </recommendedName>
    <alternativeName>
        <fullName evidence="18">Copine III</fullName>
    </alternativeName>
</protein>
<gene>
    <name evidence="20" type="ORF">RUM43_007916</name>
</gene>
<dbReference type="SMART" id="SM00239">
    <property type="entry name" value="C2"/>
    <property type="match status" value="2"/>
</dbReference>
<evidence type="ECO:0000256" key="6">
    <source>
        <dbReference type="ARBA" id="ARBA00022475"/>
    </source>
</evidence>
<evidence type="ECO:0000256" key="18">
    <source>
        <dbReference type="ARBA" id="ARBA00076171"/>
    </source>
</evidence>
<dbReference type="PROSITE" id="PS50004">
    <property type="entry name" value="C2"/>
    <property type="match status" value="1"/>
</dbReference>
<dbReference type="Pfam" id="PF00168">
    <property type="entry name" value="C2"/>
    <property type="match status" value="2"/>
</dbReference>
<dbReference type="InterPro" id="IPR036465">
    <property type="entry name" value="vWFA_dom_sf"/>
</dbReference>
<evidence type="ECO:0000313" key="20">
    <source>
        <dbReference type="EMBL" id="KAK6639643.1"/>
    </source>
</evidence>
<dbReference type="InterPro" id="IPR035892">
    <property type="entry name" value="C2_domain_sf"/>
</dbReference>
<keyword evidence="7" id="KW-0963">Cytoplasm</keyword>
<dbReference type="SMART" id="SM00327">
    <property type="entry name" value="VWA"/>
    <property type="match status" value="1"/>
</dbReference>
<evidence type="ECO:0000256" key="4">
    <source>
        <dbReference type="ARBA" id="ARBA00004496"/>
    </source>
</evidence>
<dbReference type="InterPro" id="IPR000008">
    <property type="entry name" value="C2_dom"/>
</dbReference>
<dbReference type="GO" id="GO:0046872">
    <property type="term" value="F:metal ion binding"/>
    <property type="evidence" value="ECO:0007669"/>
    <property type="project" value="UniProtKB-KW"/>
</dbReference>
<accession>A0AAN8Q6L0</accession>
<sequence length="559" mass="62182">MNSQFTPGTAAVPTAEVELTLSCRSLQGKDLMSKSDPMCVTFVQPFGEKRWVEYHRTECISNDHDPDFLSKVTIPYRFEEHQNLKFEIYDVDSKSSNLSNHDFLGMAQCSLGQIVSSGNVKLPLSPTKTGTGDGTHGYLLITAEELSTLKDEIIMQFSGIGLDKMNWFGKSDPFLVFHKSTESGAFVMVHKTEVIKNTLNPKWNRFSIPIATLCNGDIDRNLKVVCWDWNSNGNHGLIGEFYVTVRELSETIPGYSHKKIPVINPEKKNSSKYKNSGEVELNYFERRPVSSFLDYVRGGVQLHCSIAIDFTGSNGNPSSPDSLHYISNQPNMYEQAIISVGSIIQDYDTDKQFPVLGFGARLPPDGRVSHEFFVNMHPSNPYCNGINGVLEAYRNCIHQVQLYGPTNFAPIINHVAKFASAFKDGSSYFILLILTDGIITDMPQTIQAVVQASSLPYSIIIVGVGNADFSAMEALDADTVALQHNGVKAQRDIVQFVPFNKFLSIADPATARNRLAREVLAEIPKQFMSYMQVNQIKAKPPLKEVVVLPPDPEHILKAP</sequence>
<dbReference type="InterPro" id="IPR045052">
    <property type="entry name" value="Copine"/>
</dbReference>
<dbReference type="Gene3D" id="3.40.50.410">
    <property type="entry name" value="von Willebrand factor, type A domain"/>
    <property type="match status" value="1"/>
</dbReference>
<proteinExistence type="inferred from homology"/>
<comment type="subunit">
    <text evidence="16">Monomer. Interacts with ERBB2 (preferentially with the tyrosine phosphorylated form); this interaction occurs at the cell membrane and is increased in a growth factor heregulin-dependent manner. Interacts with SHC1; this interaction may mediate the binding of CPNE3 with ERBB2. Interacts with RACK1.</text>
</comment>
<evidence type="ECO:0000256" key="9">
    <source>
        <dbReference type="ARBA" id="ARBA00022723"/>
    </source>
</evidence>
<dbReference type="InterPro" id="IPR010734">
    <property type="entry name" value="Copine_C"/>
</dbReference>
<evidence type="ECO:0000256" key="2">
    <source>
        <dbReference type="ARBA" id="ARBA00004236"/>
    </source>
</evidence>
<keyword evidence="8" id="KW-0597">Phosphoprotein</keyword>
<evidence type="ECO:0000256" key="5">
    <source>
        <dbReference type="ARBA" id="ARBA00009048"/>
    </source>
</evidence>
<dbReference type="FunFam" id="2.60.40.150:FF:000042">
    <property type="entry name" value="Copine 3"/>
    <property type="match status" value="1"/>
</dbReference>
<dbReference type="GO" id="GO:0071277">
    <property type="term" value="P:cellular response to calcium ion"/>
    <property type="evidence" value="ECO:0007669"/>
    <property type="project" value="TreeGrafter"/>
</dbReference>
<comment type="similarity">
    <text evidence="5">Belongs to the copine family.</text>
</comment>
<evidence type="ECO:0000256" key="12">
    <source>
        <dbReference type="ARBA" id="ARBA00022949"/>
    </source>
</evidence>
<evidence type="ECO:0000256" key="13">
    <source>
        <dbReference type="ARBA" id="ARBA00023136"/>
    </source>
</evidence>
<dbReference type="InterPro" id="IPR002035">
    <property type="entry name" value="VWF_A"/>
</dbReference>
<dbReference type="CDD" id="cd01459">
    <property type="entry name" value="vWA_copine_like"/>
    <property type="match status" value="1"/>
</dbReference>
<evidence type="ECO:0000256" key="17">
    <source>
        <dbReference type="ARBA" id="ARBA00074834"/>
    </source>
</evidence>
<dbReference type="Proteomes" id="UP001372834">
    <property type="component" value="Unassembled WGS sequence"/>
</dbReference>
<keyword evidence="14" id="KW-0539">Nucleus</keyword>
<evidence type="ECO:0000256" key="1">
    <source>
        <dbReference type="ARBA" id="ARBA00004123"/>
    </source>
</evidence>
<dbReference type="GO" id="GO:0005886">
    <property type="term" value="C:plasma membrane"/>
    <property type="evidence" value="ECO:0007669"/>
    <property type="project" value="UniProtKB-SubCell"/>
</dbReference>
<evidence type="ECO:0000256" key="7">
    <source>
        <dbReference type="ARBA" id="ARBA00022490"/>
    </source>
</evidence>
<comment type="function">
    <text evidence="15">Calcium-dependent phospholipid-binding protein that plays a role in ERBB2-mediated tumor cell migration in response to growth factor heregulin stimulation.</text>
</comment>
<dbReference type="InterPro" id="IPR037768">
    <property type="entry name" value="C2B_Copine"/>
</dbReference>
<dbReference type="GO" id="GO:0005925">
    <property type="term" value="C:focal adhesion"/>
    <property type="evidence" value="ECO:0007669"/>
    <property type="project" value="UniProtKB-SubCell"/>
</dbReference>
<comment type="subcellular location">
    <subcellularLocation>
        <location evidence="3">Cell junction</location>
        <location evidence="3">Focal adhesion</location>
    </subcellularLocation>
    <subcellularLocation>
        <location evidence="2">Cell membrane</location>
    </subcellularLocation>
    <subcellularLocation>
        <location evidence="4">Cytoplasm</location>
    </subcellularLocation>
    <subcellularLocation>
        <location evidence="1">Nucleus</location>
    </subcellularLocation>
</comment>
<comment type="caution">
    <text evidence="20">The sequence shown here is derived from an EMBL/GenBank/DDBJ whole genome shotgun (WGS) entry which is preliminary data.</text>
</comment>
<evidence type="ECO:0000256" key="3">
    <source>
        <dbReference type="ARBA" id="ARBA00004246"/>
    </source>
</evidence>
<keyword evidence="11" id="KW-0106">Calcium</keyword>
<keyword evidence="12" id="KW-0965">Cell junction</keyword>
<dbReference type="GO" id="GO:0005544">
    <property type="term" value="F:calcium-dependent phospholipid binding"/>
    <property type="evidence" value="ECO:0007669"/>
    <property type="project" value="InterPro"/>
</dbReference>